<dbReference type="PANTHER" id="PTHR48107:SF7">
    <property type="entry name" value="RE15974P"/>
    <property type="match status" value="1"/>
</dbReference>
<dbReference type="PROSITE" id="PS00061">
    <property type="entry name" value="ADH_SHORT"/>
    <property type="match status" value="1"/>
</dbReference>
<comment type="similarity">
    <text evidence="1">Belongs to the short-chain dehydrogenases/reductases (SDR) family.</text>
</comment>
<evidence type="ECO:0000256" key="1">
    <source>
        <dbReference type="ARBA" id="ARBA00006484"/>
    </source>
</evidence>
<dbReference type="Gene3D" id="3.40.50.720">
    <property type="entry name" value="NAD(P)-binding Rossmann-like Domain"/>
    <property type="match status" value="1"/>
</dbReference>
<dbReference type="Pfam" id="PF13561">
    <property type="entry name" value="adh_short_C2"/>
    <property type="match status" value="1"/>
</dbReference>
<name>A0ABM8CWC2_9NOCA</name>
<dbReference type="EMBL" id="AP026978">
    <property type="protein sequence ID" value="BDT99280.1"/>
    <property type="molecule type" value="Genomic_DNA"/>
</dbReference>
<dbReference type="InterPro" id="IPR002347">
    <property type="entry name" value="SDR_fam"/>
</dbReference>
<sequence length="244" mass="25411">MAHTERVAVVTGSGRSIGRAIALRLAADGVKVVVNFKSDAVAAEEVAATISAAGGQALVVPADVTDPAQLESLFDTAERWHGGLDIFVHNAYGYAAGPIAAAADEDYARTFAANSQAAFSGFRHAARRIRDGGRIVYISSSVTRASDPFMPLYAASKAAGEQLVRAFAREVGPRHITVNSVLPGPTNTDATQGIRELLTERIARTPLGRLGEPEDIADVVGFLTSPAARWVTGQSIAADGGLTA</sequence>
<dbReference type="InterPro" id="IPR020904">
    <property type="entry name" value="Sc_DH/Rdtase_CS"/>
</dbReference>
<evidence type="ECO:0000256" key="2">
    <source>
        <dbReference type="ARBA" id="ARBA00023002"/>
    </source>
</evidence>
<organism evidence="3 4">
    <name type="scientific">Nocardia sputorum</name>
    <dbReference type="NCBI Taxonomy" id="2984338"/>
    <lineage>
        <taxon>Bacteria</taxon>
        <taxon>Bacillati</taxon>
        <taxon>Actinomycetota</taxon>
        <taxon>Actinomycetes</taxon>
        <taxon>Mycobacteriales</taxon>
        <taxon>Nocardiaceae</taxon>
        <taxon>Nocardia</taxon>
    </lineage>
</organism>
<gene>
    <name evidence="3" type="ORF">IFM12276_23090</name>
</gene>
<proteinExistence type="inferred from homology"/>
<dbReference type="PANTHER" id="PTHR48107">
    <property type="entry name" value="NADPH-DEPENDENT ALDEHYDE REDUCTASE-LIKE PROTEIN, CHLOROPLASTIC-RELATED"/>
    <property type="match status" value="1"/>
</dbReference>
<keyword evidence="4" id="KW-1185">Reference proteome</keyword>
<dbReference type="InterPro" id="IPR036291">
    <property type="entry name" value="NAD(P)-bd_dom_sf"/>
</dbReference>
<evidence type="ECO:0000313" key="3">
    <source>
        <dbReference type="EMBL" id="BDT99280.1"/>
    </source>
</evidence>
<reference evidence="3 4" key="1">
    <citation type="submission" date="2022-11" db="EMBL/GenBank/DDBJ databases">
        <title>Genome Sequencing of Nocardia sp. ON39_IFM12276 and assembly.</title>
        <authorList>
            <person name="Shimojima M."/>
            <person name="Toyokawa M."/>
            <person name="Uesaka K."/>
        </authorList>
    </citation>
    <scope>NUCLEOTIDE SEQUENCE [LARGE SCALE GENOMIC DNA]</scope>
    <source>
        <strain evidence="3 4">IFM 12276</strain>
    </source>
</reference>
<dbReference type="RefSeq" id="WP_281879409.1">
    <property type="nucleotide sequence ID" value="NZ_AP026978.1"/>
</dbReference>
<keyword evidence="2" id="KW-0560">Oxidoreductase</keyword>
<dbReference type="Proteomes" id="UP001317870">
    <property type="component" value="Chromosome"/>
</dbReference>
<dbReference type="PRINTS" id="PR00081">
    <property type="entry name" value="GDHRDH"/>
</dbReference>
<protein>
    <submittedName>
        <fullName evidence="3">3-ketoacyl-ACP reductase</fullName>
    </submittedName>
</protein>
<accession>A0ABM8CWC2</accession>
<dbReference type="SUPFAM" id="SSF51735">
    <property type="entry name" value="NAD(P)-binding Rossmann-fold domains"/>
    <property type="match status" value="1"/>
</dbReference>
<evidence type="ECO:0000313" key="4">
    <source>
        <dbReference type="Proteomes" id="UP001317870"/>
    </source>
</evidence>